<dbReference type="RefSeq" id="WP_343919792.1">
    <property type="nucleotide sequence ID" value="NZ_BAAAJT010000002.1"/>
</dbReference>
<keyword evidence="3" id="KW-1185">Reference proteome</keyword>
<name>A0ABW4TQ54_9ACTN</name>
<dbReference type="Pfam" id="PF06267">
    <property type="entry name" value="DUF1028"/>
    <property type="match status" value="1"/>
</dbReference>
<evidence type="ECO:0000313" key="2">
    <source>
        <dbReference type="EMBL" id="MFD1948085.1"/>
    </source>
</evidence>
<gene>
    <name evidence="2" type="ORF">ACFSDE_14890</name>
</gene>
<dbReference type="InterPro" id="IPR010430">
    <property type="entry name" value="DUF1028"/>
</dbReference>
<dbReference type="EMBL" id="JBHUGD010000003">
    <property type="protein sequence ID" value="MFD1948085.1"/>
    <property type="molecule type" value="Genomic_DNA"/>
</dbReference>
<comment type="caution">
    <text evidence="2">The sequence shown here is derived from an EMBL/GenBank/DDBJ whole genome shotgun (WGS) entry which is preliminary data.</text>
</comment>
<proteinExistence type="predicted"/>
<protein>
    <submittedName>
        <fullName evidence="2">DUF1028 domain-containing protein</fullName>
    </submittedName>
</protein>
<dbReference type="PANTHER" id="PTHR39328">
    <property type="entry name" value="BLL2871 PROTEIN"/>
    <property type="match status" value="1"/>
</dbReference>
<dbReference type="Proteomes" id="UP001597351">
    <property type="component" value="Unassembled WGS sequence"/>
</dbReference>
<dbReference type="PANTHER" id="PTHR39328:SF1">
    <property type="entry name" value="BLL2871 PROTEIN"/>
    <property type="match status" value="1"/>
</dbReference>
<dbReference type="SUPFAM" id="SSF56235">
    <property type="entry name" value="N-terminal nucleophile aminohydrolases (Ntn hydrolases)"/>
    <property type="match status" value="1"/>
</dbReference>
<dbReference type="Gene3D" id="3.60.20.10">
    <property type="entry name" value="Glutamine Phosphoribosylpyrophosphate, subunit 1, domain 1"/>
    <property type="match status" value="1"/>
</dbReference>
<evidence type="ECO:0000313" key="3">
    <source>
        <dbReference type="Proteomes" id="UP001597351"/>
    </source>
</evidence>
<sequence>MTFSLVLAVPRTGLLVAATASRSLGVGNAVPAVRPGVGAVVSQAWTNRSLRGRVLDVLATGYGPTEALARIPNWDHDHRWRQVGVVDAVGAHAAHTGPDCSAWAGSCAVDGPAVSGVVVANLVTGAGVVEAAAATAAAGDPADAGALASLALEALLAGQRAGGDRRGQQSAALVVGSGEPQDWSPPDLDVDLRVDDDPEPLAALERLLRARTG</sequence>
<organism evidence="2 3">
    <name type="scientific">Nocardioides aestuarii</name>
    <dbReference type="NCBI Taxonomy" id="252231"/>
    <lineage>
        <taxon>Bacteria</taxon>
        <taxon>Bacillati</taxon>
        <taxon>Actinomycetota</taxon>
        <taxon>Actinomycetes</taxon>
        <taxon>Propionibacteriales</taxon>
        <taxon>Nocardioidaceae</taxon>
        <taxon>Nocardioides</taxon>
    </lineage>
</organism>
<evidence type="ECO:0000256" key="1">
    <source>
        <dbReference type="SAM" id="MobiDB-lite"/>
    </source>
</evidence>
<dbReference type="InterPro" id="IPR029055">
    <property type="entry name" value="Ntn_hydrolases_N"/>
</dbReference>
<reference evidence="3" key="1">
    <citation type="journal article" date="2019" name="Int. J. Syst. Evol. Microbiol.">
        <title>The Global Catalogue of Microorganisms (GCM) 10K type strain sequencing project: providing services to taxonomists for standard genome sequencing and annotation.</title>
        <authorList>
            <consortium name="The Broad Institute Genomics Platform"/>
            <consortium name="The Broad Institute Genome Sequencing Center for Infectious Disease"/>
            <person name="Wu L."/>
            <person name="Ma J."/>
        </authorList>
    </citation>
    <scope>NUCLEOTIDE SEQUENCE [LARGE SCALE GENOMIC DNA]</scope>
    <source>
        <strain evidence="3">CGMCC 1.12477</strain>
    </source>
</reference>
<feature type="region of interest" description="Disordered" evidence="1">
    <location>
        <begin position="167"/>
        <end position="195"/>
    </location>
</feature>
<accession>A0ABW4TQ54</accession>